<dbReference type="Proteomes" id="UP000291117">
    <property type="component" value="Unassembled WGS sequence"/>
</dbReference>
<evidence type="ECO:0000259" key="2">
    <source>
        <dbReference type="Pfam" id="PF16344"/>
    </source>
</evidence>
<dbReference type="InterPro" id="IPR032508">
    <property type="entry name" value="FecR_C"/>
</dbReference>
<evidence type="ECO:0000313" key="3">
    <source>
        <dbReference type="EMBL" id="TCC92750.1"/>
    </source>
</evidence>
<reference evidence="3 4" key="1">
    <citation type="submission" date="2019-02" db="EMBL/GenBank/DDBJ databases">
        <title>Pedobacter sp. RP-3-8 sp. nov., isolated from Arctic soil.</title>
        <authorList>
            <person name="Dahal R.H."/>
        </authorList>
    </citation>
    <scope>NUCLEOTIDE SEQUENCE [LARGE SCALE GENOMIC DNA]</scope>
    <source>
        <strain evidence="3 4">RP-3-8</strain>
    </source>
</reference>
<dbReference type="Gene3D" id="2.60.120.1440">
    <property type="match status" value="1"/>
</dbReference>
<dbReference type="PANTHER" id="PTHR30273">
    <property type="entry name" value="PERIPLASMIC SIGNAL SENSOR AND SIGMA FACTOR ACTIVATOR FECR-RELATED"/>
    <property type="match status" value="1"/>
</dbReference>
<gene>
    <name evidence="3" type="ORF">EZ444_18625</name>
</gene>
<comment type="caution">
    <text evidence="3">The sequence shown here is derived from an EMBL/GenBank/DDBJ whole genome shotgun (WGS) entry which is preliminary data.</text>
</comment>
<keyword evidence="4" id="KW-1185">Reference proteome</keyword>
<dbReference type="RefSeq" id="WP_131610653.1">
    <property type="nucleotide sequence ID" value="NZ_SJSM01000013.1"/>
</dbReference>
<dbReference type="OrthoDB" id="1523735at2"/>
<dbReference type="GO" id="GO:0016989">
    <property type="term" value="F:sigma factor antagonist activity"/>
    <property type="evidence" value="ECO:0007669"/>
    <property type="project" value="TreeGrafter"/>
</dbReference>
<organism evidence="3 4">
    <name type="scientific">Pedobacter hiemivivus</name>
    <dbReference type="NCBI Taxonomy" id="2530454"/>
    <lineage>
        <taxon>Bacteria</taxon>
        <taxon>Pseudomonadati</taxon>
        <taxon>Bacteroidota</taxon>
        <taxon>Sphingobacteriia</taxon>
        <taxon>Sphingobacteriales</taxon>
        <taxon>Sphingobacteriaceae</taxon>
        <taxon>Pedobacter</taxon>
    </lineage>
</organism>
<proteinExistence type="predicted"/>
<dbReference type="PANTHER" id="PTHR30273:SF2">
    <property type="entry name" value="PROTEIN FECR"/>
    <property type="match status" value="1"/>
</dbReference>
<dbReference type="Pfam" id="PF04773">
    <property type="entry name" value="FecR"/>
    <property type="match status" value="1"/>
</dbReference>
<dbReference type="InterPro" id="IPR006860">
    <property type="entry name" value="FecR"/>
</dbReference>
<dbReference type="Gene3D" id="3.55.50.30">
    <property type="match status" value="1"/>
</dbReference>
<dbReference type="Pfam" id="PF16344">
    <property type="entry name" value="FecR_C"/>
    <property type="match status" value="1"/>
</dbReference>
<sequence length="355" mass="40557">MIDRSLFNIEDFLVDNTFQLYCAGKDKLCISYWENYIKAHPEQEATINDAKRLYGILSGHKKPLNSQVDSMRERMDFDQESFTLQIRKSYTWLKVAAAILLISGIALVYYNNTVSVKPIANLVTNYSTNGAERKKITLPDGTLILLNARSTLQLNKNFNVKNREVTLVGEAFFDVTHDKNNPFKVITSDFNINVLGTTFNVKAYPDEPTSEAVLIKGIIVMEGRGNGGNSITLKPSQKVIFYKNLPVLPNIKQSSPVVKRPEITINSYTKSSDSTIVEMAWTQNRLEIQDQSFAELKKTLERWYNVEIVFTDDEIERYHFTATFKNENLVEVLRALQSAEHFKYEIKGNKVIISK</sequence>
<accession>A0A4R0MZI2</accession>
<dbReference type="EMBL" id="SJSM01000013">
    <property type="protein sequence ID" value="TCC92750.1"/>
    <property type="molecule type" value="Genomic_DNA"/>
</dbReference>
<dbReference type="PIRSF" id="PIRSF018266">
    <property type="entry name" value="FecR"/>
    <property type="match status" value="1"/>
</dbReference>
<evidence type="ECO:0000259" key="1">
    <source>
        <dbReference type="Pfam" id="PF04773"/>
    </source>
</evidence>
<protein>
    <submittedName>
        <fullName evidence="3">DUF4974 domain-containing protein</fullName>
    </submittedName>
</protein>
<dbReference type="InterPro" id="IPR012373">
    <property type="entry name" value="Ferrdict_sens_TM"/>
</dbReference>
<evidence type="ECO:0000313" key="4">
    <source>
        <dbReference type="Proteomes" id="UP000291117"/>
    </source>
</evidence>
<name>A0A4R0MZI2_9SPHI</name>
<dbReference type="AlphaFoldDB" id="A0A4R0MZI2"/>
<feature type="domain" description="Protein FecR C-terminal" evidence="2">
    <location>
        <begin position="286"/>
        <end position="353"/>
    </location>
</feature>
<feature type="domain" description="FecR protein" evidence="1">
    <location>
        <begin position="125"/>
        <end position="217"/>
    </location>
</feature>